<sequence length="332" mass="37770">ESVNSNDQQPVVEEILETLLMDVDTYENQSTASPPNNHIHNQVGIEVIPNIPTVVDYGDYSESNHVEQVHSIQRYYHTQHESELHPENEEQVGRHDYHGTNNVLVEHSATTSVVSSDQRLITEPTLSSALSTVVQQSTDQLVDVTIRKISRAILTSTSALLALKDIILRSTHASVSTRTAAVEQLIKDCLLHKDFYFATLNKKENTLKAQIGYLKCFPADFDTVSKMKFIPTLHKYDLDWSQYLASFNNGKLIEFDQISQQPIINIDNNVATKAKFYLSELAQTKFKSSNFYRCFVKYDEKIVLRPRQPVATSFSDTGKCSVDFIFKKEKEF</sequence>
<gene>
    <name evidence="1" type="ORF">SRO942_LOCUS42167</name>
</gene>
<name>A0A8S2WLQ2_9BILA</name>
<dbReference type="EMBL" id="CAJOBC010097747">
    <property type="protein sequence ID" value="CAF4449729.1"/>
    <property type="molecule type" value="Genomic_DNA"/>
</dbReference>
<dbReference type="Proteomes" id="UP000681722">
    <property type="component" value="Unassembled WGS sequence"/>
</dbReference>
<evidence type="ECO:0000313" key="2">
    <source>
        <dbReference type="Proteomes" id="UP000681722"/>
    </source>
</evidence>
<reference evidence="1" key="1">
    <citation type="submission" date="2021-02" db="EMBL/GenBank/DDBJ databases">
        <authorList>
            <person name="Nowell W R."/>
        </authorList>
    </citation>
    <scope>NUCLEOTIDE SEQUENCE</scope>
</reference>
<comment type="caution">
    <text evidence="1">The sequence shown here is derived from an EMBL/GenBank/DDBJ whole genome shotgun (WGS) entry which is preliminary data.</text>
</comment>
<dbReference type="AlphaFoldDB" id="A0A8S2WLQ2"/>
<proteinExistence type="predicted"/>
<protein>
    <submittedName>
        <fullName evidence="1">Uncharacterized protein</fullName>
    </submittedName>
</protein>
<feature type="non-terminal residue" evidence="1">
    <location>
        <position position="1"/>
    </location>
</feature>
<organism evidence="1 2">
    <name type="scientific">Didymodactylos carnosus</name>
    <dbReference type="NCBI Taxonomy" id="1234261"/>
    <lineage>
        <taxon>Eukaryota</taxon>
        <taxon>Metazoa</taxon>
        <taxon>Spiralia</taxon>
        <taxon>Gnathifera</taxon>
        <taxon>Rotifera</taxon>
        <taxon>Eurotatoria</taxon>
        <taxon>Bdelloidea</taxon>
        <taxon>Philodinida</taxon>
        <taxon>Philodinidae</taxon>
        <taxon>Didymodactylos</taxon>
    </lineage>
</organism>
<evidence type="ECO:0000313" key="1">
    <source>
        <dbReference type="EMBL" id="CAF4449729.1"/>
    </source>
</evidence>
<accession>A0A8S2WLQ2</accession>